<dbReference type="GO" id="GO:0009288">
    <property type="term" value="C:bacterial-type flagellum"/>
    <property type="evidence" value="ECO:0007669"/>
    <property type="project" value="UniProtKB-SubCell"/>
</dbReference>
<evidence type="ECO:0000256" key="2">
    <source>
        <dbReference type="ARBA" id="ARBA00023143"/>
    </source>
</evidence>
<dbReference type="SUPFAM" id="SSF64518">
    <property type="entry name" value="Phase 1 flagellin"/>
    <property type="match status" value="1"/>
</dbReference>
<evidence type="ECO:0000313" key="7">
    <source>
        <dbReference type="Proteomes" id="UP000617145"/>
    </source>
</evidence>
<reference evidence="6" key="2">
    <citation type="submission" date="2020-09" db="EMBL/GenBank/DDBJ databases">
        <authorList>
            <person name="Sun Q."/>
            <person name="Zhou Y."/>
        </authorList>
    </citation>
    <scope>NUCLEOTIDE SEQUENCE</scope>
    <source>
        <strain evidence="6">CGMCC 1.15762</strain>
    </source>
</reference>
<dbReference type="Pfam" id="PF00669">
    <property type="entry name" value="Flagellin_N"/>
    <property type="match status" value="1"/>
</dbReference>
<dbReference type="InterPro" id="IPR046358">
    <property type="entry name" value="Flagellin_C"/>
</dbReference>
<comment type="subcellular location">
    <subcellularLocation>
        <location evidence="3">Secreted</location>
    </subcellularLocation>
    <subcellularLocation>
        <location evidence="3">Bacterial flagellum</location>
    </subcellularLocation>
</comment>
<feature type="domain" description="Flagellin C-terminal" evidence="5">
    <location>
        <begin position="228"/>
        <end position="310"/>
    </location>
</feature>
<comment type="function">
    <text evidence="3">Flagellin is the subunit protein which polymerizes to form the filaments of bacterial flagella.</text>
</comment>
<dbReference type="PANTHER" id="PTHR42792:SF2">
    <property type="entry name" value="FLAGELLIN"/>
    <property type="match status" value="1"/>
</dbReference>
<dbReference type="Pfam" id="PF00700">
    <property type="entry name" value="Flagellin_C"/>
    <property type="match status" value="1"/>
</dbReference>
<keyword evidence="7" id="KW-1185">Reference proteome</keyword>
<comment type="similarity">
    <text evidence="1 3">Belongs to the bacterial flagellin family.</text>
</comment>
<evidence type="ECO:0000313" key="6">
    <source>
        <dbReference type="EMBL" id="GGG67736.1"/>
    </source>
</evidence>
<dbReference type="RefSeq" id="WP_188789462.1">
    <property type="nucleotide sequence ID" value="NZ_BMJV01000002.1"/>
</dbReference>
<gene>
    <name evidence="6" type="ORF">GCM10011415_13520</name>
</gene>
<accession>A0A8J3EF46</accession>
<dbReference type="Proteomes" id="UP000617145">
    <property type="component" value="Unassembled WGS sequence"/>
</dbReference>
<evidence type="ECO:0000256" key="1">
    <source>
        <dbReference type="ARBA" id="ARBA00005709"/>
    </source>
</evidence>
<dbReference type="PANTHER" id="PTHR42792">
    <property type="entry name" value="FLAGELLIN"/>
    <property type="match status" value="1"/>
</dbReference>
<feature type="domain" description="Flagellin N-terminal" evidence="4">
    <location>
        <begin position="4"/>
        <end position="134"/>
    </location>
</feature>
<sequence length="311" mass="32013">MSSINTNASAMNALATLRGINSSLEQTQGRISTGLKVESGKDNAAYFQISETMKGDSSVYSSINEGLTLTKNSVSTARLGAETINGLAQQFLDKVAFAQGATGGQTEVENDLNELVKQMETTLSQSTFNGDDMLGAGAYSGGDVTAGSVAAATGILTAATQTDTDVGVARNVVTGISRAGTYSTTDISVGTHDIGKLVQDFKTLATGFATNAEAATGEAFLAGALASTEGVVGNVTDIATKLGQSEKSIENQQTFLTAVVDSIDAGVGSMIDANMEEEAARLQALQVQQQLATQSLSIANQAPQNILSLFR</sequence>
<dbReference type="GO" id="GO:0005198">
    <property type="term" value="F:structural molecule activity"/>
    <property type="evidence" value="ECO:0007669"/>
    <property type="project" value="UniProtKB-UniRule"/>
</dbReference>
<evidence type="ECO:0000259" key="4">
    <source>
        <dbReference type="Pfam" id="PF00669"/>
    </source>
</evidence>
<name>A0A8J3EF46_9RHOB</name>
<dbReference type="InterPro" id="IPR001492">
    <property type="entry name" value="Flagellin"/>
</dbReference>
<dbReference type="GO" id="GO:0005576">
    <property type="term" value="C:extracellular region"/>
    <property type="evidence" value="ECO:0007669"/>
    <property type="project" value="UniProtKB-SubCell"/>
</dbReference>
<evidence type="ECO:0000256" key="3">
    <source>
        <dbReference type="RuleBase" id="RU362073"/>
    </source>
</evidence>
<protein>
    <recommendedName>
        <fullName evidence="3">Flagellin</fullName>
    </recommendedName>
</protein>
<dbReference type="EMBL" id="BMJV01000002">
    <property type="protein sequence ID" value="GGG67736.1"/>
    <property type="molecule type" value="Genomic_DNA"/>
</dbReference>
<organism evidence="6 7">
    <name type="scientific">Salipiger pallidus</name>
    <dbReference type="NCBI Taxonomy" id="1775170"/>
    <lineage>
        <taxon>Bacteria</taxon>
        <taxon>Pseudomonadati</taxon>
        <taxon>Pseudomonadota</taxon>
        <taxon>Alphaproteobacteria</taxon>
        <taxon>Rhodobacterales</taxon>
        <taxon>Roseobacteraceae</taxon>
        <taxon>Salipiger</taxon>
    </lineage>
</organism>
<dbReference type="Gene3D" id="1.20.1330.10">
    <property type="entry name" value="f41 fragment of flagellin, N-terminal domain"/>
    <property type="match status" value="1"/>
</dbReference>
<evidence type="ECO:0000259" key="5">
    <source>
        <dbReference type="Pfam" id="PF00700"/>
    </source>
</evidence>
<keyword evidence="3" id="KW-0964">Secreted</keyword>
<dbReference type="AlphaFoldDB" id="A0A8J3EF46"/>
<keyword evidence="2 3" id="KW-0975">Bacterial flagellum</keyword>
<comment type="caution">
    <text evidence="6">The sequence shown here is derived from an EMBL/GenBank/DDBJ whole genome shotgun (WGS) entry which is preliminary data.</text>
</comment>
<keyword evidence="6" id="KW-0282">Flagellum</keyword>
<reference evidence="6" key="1">
    <citation type="journal article" date="2014" name="Int. J. Syst. Evol. Microbiol.">
        <title>Complete genome sequence of Corynebacterium casei LMG S-19264T (=DSM 44701T), isolated from a smear-ripened cheese.</title>
        <authorList>
            <consortium name="US DOE Joint Genome Institute (JGI-PGF)"/>
            <person name="Walter F."/>
            <person name="Albersmeier A."/>
            <person name="Kalinowski J."/>
            <person name="Ruckert C."/>
        </authorList>
    </citation>
    <scope>NUCLEOTIDE SEQUENCE</scope>
    <source>
        <strain evidence="6">CGMCC 1.15762</strain>
    </source>
</reference>
<keyword evidence="6" id="KW-0969">Cilium</keyword>
<dbReference type="InterPro" id="IPR001029">
    <property type="entry name" value="Flagellin_N"/>
</dbReference>
<keyword evidence="6" id="KW-0966">Cell projection</keyword>
<proteinExistence type="inferred from homology"/>